<evidence type="ECO:0000256" key="4">
    <source>
        <dbReference type="ARBA" id="ARBA00022833"/>
    </source>
</evidence>
<sequence length="252" mass="27285">MEKNPRLIQHLTAADYTAEPFRMVILPLGSLESHGGHLPFGTDALTAAALADAVAAKIPGAAVLPAVPYGVSEHYREFPFTISLSFGTEIAIITEILESLHREGIRRVFILNGHDGNIAPIEVAARTVKVRHPEMRIIALGAWWESIGPILPDGFFEVWGGLGHGGEGEMSIGLALFEELCQPEHAEGRVPDLPVFGDLKWCFSELTDCGATGDPTKGSREKGMKMTEVLVGAIVSMLNDAMERDWNYGLKG</sequence>
<evidence type="ECO:0000313" key="5">
    <source>
        <dbReference type="EMBL" id="MBR1369253.1"/>
    </source>
</evidence>
<dbReference type="GO" id="GO:0009231">
    <property type="term" value="P:riboflavin biosynthetic process"/>
    <property type="evidence" value="ECO:0007669"/>
    <property type="project" value="TreeGrafter"/>
</dbReference>
<keyword evidence="4" id="KW-0862">Zinc</keyword>
<dbReference type="Pfam" id="PF02633">
    <property type="entry name" value="Creatininase"/>
    <property type="match status" value="1"/>
</dbReference>
<dbReference type="InterPro" id="IPR003785">
    <property type="entry name" value="Creatininase/forma_Hydrolase"/>
</dbReference>
<dbReference type="PANTHER" id="PTHR35005">
    <property type="entry name" value="3-DEHYDRO-SCYLLO-INOSOSE HYDROLASE"/>
    <property type="match status" value="1"/>
</dbReference>
<comment type="cofactor">
    <cofactor evidence="1">
        <name>Zn(2+)</name>
        <dbReference type="ChEBI" id="CHEBI:29105"/>
    </cofactor>
</comment>
<dbReference type="InterPro" id="IPR024087">
    <property type="entry name" value="Creatininase-like_sf"/>
</dbReference>
<dbReference type="PANTHER" id="PTHR35005:SF1">
    <property type="entry name" value="2-AMINO-5-FORMYLAMINO-6-RIBOSYLAMINOPYRIMIDIN-4(3H)-ONE 5'-MONOPHOSPHATE DEFORMYLASE"/>
    <property type="match status" value="1"/>
</dbReference>
<gene>
    <name evidence="5" type="ORF">RJ53_06985</name>
</gene>
<comment type="caution">
    <text evidence="5">The sequence shown here is derived from an EMBL/GenBank/DDBJ whole genome shotgun (WGS) entry which is preliminary data.</text>
</comment>
<dbReference type="GO" id="GO:0046872">
    <property type="term" value="F:metal ion binding"/>
    <property type="evidence" value="ECO:0007669"/>
    <property type="project" value="UniProtKB-KW"/>
</dbReference>
<proteinExistence type="predicted"/>
<protein>
    <recommendedName>
        <fullName evidence="7">Creatininase</fullName>
    </recommendedName>
</protein>
<evidence type="ECO:0000256" key="1">
    <source>
        <dbReference type="ARBA" id="ARBA00001947"/>
    </source>
</evidence>
<evidence type="ECO:0008006" key="7">
    <source>
        <dbReference type="Google" id="ProtNLM"/>
    </source>
</evidence>
<keyword evidence="6" id="KW-1185">Reference proteome</keyword>
<keyword evidence="3" id="KW-0378">Hydrolase</keyword>
<evidence type="ECO:0000256" key="3">
    <source>
        <dbReference type="ARBA" id="ARBA00022801"/>
    </source>
</evidence>
<name>A0A8J8B5N6_9EURY</name>
<keyword evidence="2" id="KW-0479">Metal-binding</keyword>
<dbReference type="OrthoDB" id="46121at2157"/>
<accession>A0A8J8B5N6</accession>
<evidence type="ECO:0000313" key="6">
    <source>
        <dbReference type="Proteomes" id="UP000730161"/>
    </source>
</evidence>
<dbReference type="RefSeq" id="WP_211530948.1">
    <property type="nucleotide sequence ID" value="NZ_JWHL01000010.1"/>
</dbReference>
<dbReference type="Gene3D" id="3.40.50.10310">
    <property type="entry name" value="Creatininase"/>
    <property type="match status" value="1"/>
</dbReference>
<evidence type="ECO:0000256" key="2">
    <source>
        <dbReference type="ARBA" id="ARBA00022723"/>
    </source>
</evidence>
<dbReference type="AlphaFoldDB" id="A0A8J8B5N6"/>
<dbReference type="SUPFAM" id="SSF102215">
    <property type="entry name" value="Creatininase"/>
    <property type="match status" value="1"/>
</dbReference>
<reference evidence="5" key="1">
    <citation type="submission" date="2014-12" db="EMBL/GenBank/DDBJ databases">
        <authorList>
            <person name="Huang H.-H."/>
            <person name="Chen S.-C."/>
            <person name="Lai M.-C."/>
        </authorList>
    </citation>
    <scope>NUCLEOTIDE SEQUENCE</scope>
    <source>
        <strain evidence="5">K1F9705b</strain>
    </source>
</reference>
<organism evidence="5 6">
    <name type="scientific">Methanocalculus chunghsingensis</name>
    <dbReference type="NCBI Taxonomy" id="156457"/>
    <lineage>
        <taxon>Archaea</taxon>
        <taxon>Methanobacteriati</taxon>
        <taxon>Methanobacteriota</taxon>
        <taxon>Stenosarchaea group</taxon>
        <taxon>Methanomicrobia</taxon>
        <taxon>Methanomicrobiales</taxon>
        <taxon>Methanocalculaceae</taxon>
        <taxon>Methanocalculus</taxon>
    </lineage>
</organism>
<dbReference type="Proteomes" id="UP000730161">
    <property type="component" value="Unassembled WGS sequence"/>
</dbReference>
<dbReference type="EMBL" id="JWHL01000010">
    <property type="protein sequence ID" value="MBR1369253.1"/>
    <property type="molecule type" value="Genomic_DNA"/>
</dbReference>
<dbReference type="GO" id="GO:0016811">
    <property type="term" value="F:hydrolase activity, acting on carbon-nitrogen (but not peptide) bonds, in linear amides"/>
    <property type="evidence" value="ECO:0007669"/>
    <property type="project" value="TreeGrafter"/>
</dbReference>